<dbReference type="PANTHER" id="PTHR43046">
    <property type="entry name" value="GDP-MANNOSE MANNOSYL HYDROLASE"/>
    <property type="match status" value="1"/>
</dbReference>
<comment type="cofactor">
    <cofactor evidence="1">
        <name>Mg(2+)</name>
        <dbReference type="ChEBI" id="CHEBI:18420"/>
    </cofactor>
</comment>
<dbReference type="InterPro" id="IPR020084">
    <property type="entry name" value="NUDIX_hydrolase_CS"/>
</dbReference>
<gene>
    <name evidence="5" type="ORF">WDJ61_14510</name>
</gene>
<evidence type="ECO:0000313" key="6">
    <source>
        <dbReference type="Proteomes" id="UP001387364"/>
    </source>
</evidence>
<evidence type="ECO:0000259" key="4">
    <source>
        <dbReference type="PROSITE" id="PS51462"/>
    </source>
</evidence>
<reference evidence="5 6" key="1">
    <citation type="submission" date="2024-02" db="EMBL/GenBank/DDBJ databases">
        <title>Seven novel Bacillus-like species.</title>
        <authorList>
            <person name="Liu G."/>
        </authorList>
    </citation>
    <scope>NUCLEOTIDE SEQUENCE [LARGE SCALE GENOMIC DNA]</scope>
    <source>
        <strain evidence="5 6">FJAT-52991</strain>
    </source>
</reference>
<evidence type="ECO:0000256" key="1">
    <source>
        <dbReference type="ARBA" id="ARBA00001946"/>
    </source>
</evidence>
<feature type="domain" description="Nudix hydrolase" evidence="4">
    <location>
        <begin position="5"/>
        <end position="134"/>
    </location>
</feature>
<dbReference type="InterPro" id="IPR000086">
    <property type="entry name" value="NUDIX_hydrolase_dom"/>
</dbReference>
<evidence type="ECO:0000313" key="5">
    <source>
        <dbReference type="EMBL" id="WXB92432.1"/>
    </source>
</evidence>
<dbReference type="Proteomes" id="UP001387364">
    <property type="component" value="Chromosome"/>
</dbReference>
<dbReference type="InterPro" id="IPR020476">
    <property type="entry name" value="Nudix_hydrolase"/>
</dbReference>
<dbReference type="PRINTS" id="PR00502">
    <property type="entry name" value="NUDIXFAMILY"/>
</dbReference>
<accession>A0ABZ2N4C7</accession>
<dbReference type="InterPro" id="IPR015797">
    <property type="entry name" value="NUDIX_hydrolase-like_dom_sf"/>
</dbReference>
<dbReference type="PROSITE" id="PS51462">
    <property type="entry name" value="NUDIX"/>
    <property type="match status" value="1"/>
</dbReference>
<comment type="similarity">
    <text evidence="3">Belongs to the Nudix hydrolase family.</text>
</comment>
<protein>
    <submittedName>
        <fullName evidence="5">NUDIX hydrolase</fullName>
        <ecNumber evidence="5">3.6.-.-</ecNumber>
    </submittedName>
</protein>
<keyword evidence="6" id="KW-1185">Reference proteome</keyword>
<dbReference type="EC" id="3.6.-.-" evidence="5"/>
<dbReference type="EMBL" id="CP147404">
    <property type="protein sequence ID" value="WXB92432.1"/>
    <property type="molecule type" value="Genomic_DNA"/>
</dbReference>
<dbReference type="RefSeq" id="WP_338750925.1">
    <property type="nucleotide sequence ID" value="NZ_CP147404.1"/>
</dbReference>
<dbReference type="PROSITE" id="PS00893">
    <property type="entry name" value="NUDIX_BOX"/>
    <property type="match status" value="1"/>
</dbReference>
<dbReference type="PANTHER" id="PTHR43046:SF16">
    <property type="entry name" value="ADP-RIBOSE PYROPHOSPHATASE YJHB-RELATED"/>
    <property type="match status" value="1"/>
</dbReference>
<evidence type="ECO:0000256" key="3">
    <source>
        <dbReference type="RuleBase" id="RU003476"/>
    </source>
</evidence>
<keyword evidence="2 3" id="KW-0378">Hydrolase</keyword>
<dbReference type="Pfam" id="PF00293">
    <property type="entry name" value="NUDIX"/>
    <property type="match status" value="1"/>
</dbReference>
<dbReference type="GO" id="GO:0016787">
    <property type="term" value="F:hydrolase activity"/>
    <property type="evidence" value="ECO:0007669"/>
    <property type="project" value="UniProtKB-KW"/>
</dbReference>
<organism evidence="5 6">
    <name type="scientific">Bacillus kandeliae</name>
    <dbReference type="NCBI Taxonomy" id="3129297"/>
    <lineage>
        <taxon>Bacteria</taxon>
        <taxon>Bacillati</taxon>
        <taxon>Bacillota</taxon>
        <taxon>Bacilli</taxon>
        <taxon>Bacillales</taxon>
        <taxon>Bacillaceae</taxon>
        <taxon>Bacillus</taxon>
    </lineage>
</organism>
<sequence length="160" mass="17752">MKRGSVWLGAAGLVIDAAGRWLVVKKNYSGLKGQWSLPAGFVDRGETADEAAVREVKEETGIDCDVCGVVGIRTGVIKEEISDNLMIFLLMLKEEGQPLIIEEKELMEAAWLSTEELKNDAHTSTLLRTLVDNFERASLYCKDGVDPGKQFGYTSYKLFF</sequence>
<name>A0ABZ2N4C7_9BACI</name>
<dbReference type="SUPFAM" id="SSF55811">
    <property type="entry name" value="Nudix"/>
    <property type="match status" value="1"/>
</dbReference>
<evidence type="ECO:0000256" key="2">
    <source>
        <dbReference type="ARBA" id="ARBA00022801"/>
    </source>
</evidence>
<dbReference type="Gene3D" id="3.90.79.10">
    <property type="entry name" value="Nucleoside Triphosphate Pyrophosphohydrolase"/>
    <property type="match status" value="1"/>
</dbReference>
<proteinExistence type="inferred from homology"/>